<organism evidence="1">
    <name type="scientific">Cyprideis torosa</name>
    <dbReference type="NCBI Taxonomy" id="163714"/>
    <lineage>
        <taxon>Eukaryota</taxon>
        <taxon>Metazoa</taxon>
        <taxon>Ecdysozoa</taxon>
        <taxon>Arthropoda</taxon>
        <taxon>Crustacea</taxon>
        <taxon>Oligostraca</taxon>
        <taxon>Ostracoda</taxon>
        <taxon>Podocopa</taxon>
        <taxon>Podocopida</taxon>
        <taxon>Cytherocopina</taxon>
        <taxon>Cytheroidea</taxon>
        <taxon>Cytherideidae</taxon>
        <taxon>Cyprideis</taxon>
    </lineage>
</organism>
<name>A0A7R8WSE7_9CRUS</name>
<reference evidence="1" key="1">
    <citation type="submission" date="2020-11" db="EMBL/GenBank/DDBJ databases">
        <authorList>
            <person name="Tran Van P."/>
        </authorList>
    </citation>
    <scope>NUCLEOTIDE SEQUENCE</scope>
</reference>
<proteinExistence type="predicted"/>
<dbReference type="EMBL" id="OB668054">
    <property type="protein sequence ID" value="CAD7234210.1"/>
    <property type="molecule type" value="Genomic_DNA"/>
</dbReference>
<evidence type="ECO:0000313" key="1">
    <source>
        <dbReference type="EMBL" id="CAD7234210.1"/>
    </source>
</evidence>
<sequence>MRSFVLKVVCSNLPSLFFQSALDAIVRFVVGRSLEVKVAGRYAGVLVKSLVSVRPKETLDTIMPRLQRTLNALIGGEEVATETPLDDAVLFHLLLLKMCVFTSDVDALEPHLPAIESILEKSVHFIDKDAQSYDALPPLGSTIPAGVKEII</sequence>
<accession>A0A7R8WSE7</accession>
<protein>
    <submittedName>
        <fullName evidence="1">Uncharacterized protein</fullName>
    </submittedName>
</protein>
<gene>
    <name evidence="1" type="ORF">CTOB1V02_LOCUS12027</name>
</gene>
<dbReference type="AlphaFoldDB" id="A0A7R8WSE7"/>